<organism evidence="1 2">
    <name type="scientific">Methylobacterium hispanicum</name>
    <dbReference type="NCBI Taxonomy" id="270350"/>
    <lineage>
        <taxon>Bacteria</taxon>
        <taxon>Pseudomonadati</taxon>
        <taxon>Pseudomonadota</taxon>
        <taxon>Alphaproteobacteria</taxon>
        <taxon>Hyphomicrobiales</taxon>
        <taxon>Methylobacteriaceae</taxon>
        <taxon>Methylobacterium</taxon>
    </lineage>
</organism>
<name>A0AAV4ZJA6_9HYPH</name>
<dbReference type="RefSeq" id="WP_066925086.1">
    <property type="nucleotide sequence ID" value="NZ_BPQO01000007.1"/>
</dbReference>
<protein>
    <submittedName>
        <fullName evidence="1">Uncharacterized protein</fullName>
    </submittedName>
</protein>
<evidence type="ECO:0000313" key="1">
    <source>
        <dbReference type="EMBL" id="GJD88550.1"/>
    </source>
</evidence>
<reference evidence="1" key="2">
    <citation type="submission" date="2021-08" db="EMBL/GenBank/DDBJ databases">
        <authorList>
            <person name="Tani A."/>
            <person name="Ola A."/>
            <person name="Ogura Y."/>
            <person name="Katsura K."/>
            <person name="Hayashi T."/>
        </authorList>
    </citation>
    <scope>NUCLEOTIDE SEQUENCE</scope>
    <source>
        <strain evidence="1">DSM 16372</strain>
    </source>
</reference>
<evidence type="ECO:0000313" key="2">
    <source>
        <dbReference type="Proteomes" id="UP001055247"/>
    </source>
</evidence>
<accession>A0AAV4ZJA6</accession>
<dbReference type="EMBL" id="BPQO01000007">
    <property type="protein sequence ID" value="GJD88550.1"/>
    <property type="molecule type" value="Genomic_DNA"/>
</dbReference>
<dbReference type="Proteomes" id="UP001055247">
    <property type="component" value="Unassembled WGS sequence"/>
</dbReference>
<dbReference type="AlphaFoldDB" id="A0AAV4ZJA6"/>
<sequence>MARIAILVGTPAGTRLLAASREREAALMAERLLVGLDRAALPAPLWVQCADAALAARLTAYLAGFQAELTAVPADGAQ</sequence>
<gene>
    <name evidence="1" type="ORF">BHAOGJBA_2070</name>
</gene>
<proteinExistence type="predicted"/>
<keyword evidence="2" id="KW-1185">Reference proteome</keyword>
<reference evidence="1" key="1">
    <citation type="journal article" date="2016" name="Front. Microbiol.">
        <title>Genome Sequence of the Piezophilic, Mesophilic Sulfate-Reducing Bacterium Desulfovibrio indicus J2T.</title>
        <authorList>
            <person name="Cao J."/>
            <person name="Maignien L."/>
            <person name="Shao Z."/>
            <person name="Alain K."/>
            <person name="Jebbar M."/>
        </authorList>
    </citation>
    <scope>NUCLEOTIDE SEQUENCE</scope>
    <source>
        <strain evidence="1">DSM 16372</strain>
    </source>
</reference>
<comment type="caution">
    <text evidence="1">The sequence shown here is derived from an EMBL/GenBank/DDBJ whole genome shotgun (WGS) entry which is preliminary data.</text>
</comment>